<dbReference type="PROSITE" id="PS52016">
    <property type="entry name" value="TONB_DEPENDENT_REC_3"/>
    <property type="match status" value="1"/>
</dbReference>
<keyword evidence="4 14" id="KW-1134">Transmembrane beta strand</keyword>
<evidence type="ECO:0000313" key="18">
    <source>
        <dbReference type="EMBL" id="QKH38203.1"/>
    </source>
</evidence>
<dbReference type="SUPFAM" id="SSF56935">
    <property type="entry name" value="Porins"/>
    <property type="match status" value="1"/>
</dbReference>
<dbReference type="InterPro" id="IPR037066">
    <property type="entry name" value="Plug_dom_sf"/>
</dbReference>
<keyword evidence="5" id="KW-0410">Iron transport</keyword>
<keyword evidence="3 14" id="KW-0813">Transport</keyword>
<keyword evidence="7" id="KW-0732">Signal</keyword>
<evidence type="ECO:0000256" key="1">
    <source>
        <dbReference type="ARBA" id="ARBA00004571"/>
    </source>
</evidence>
<evidence type="ECO:0000256" key="15">
    <source>
        <dbReference type="PROSITE-ProRule" id="PRU10144"/>
    </source>
</evidence>
<keyword evidence="10 16" id="KW-0798">TonB box</keyword>
<keyword evidence="6 14" id="KW-0812">Transmembrane</keyword>
<organism evidence="18 19">
    <name type="scientific">Achromobacter pestifer</name>
    <dbReference type="NCBI Taxonomy" id="1353889"/>
    <lineage>
        <taxon>Bacteria</taxon>
        <taxon>Pseudomonadati</taxon>
        <taxon>Pseudomonadota</taxon>
        <taxon>Betaproteobacteria</taxon>
        <taxon>Burkholderiales</taxon>
        <taxon>Alcaligenaceae</taxon>
        <taxon>Achromobacter</taxon>
    </lineage>
</organism>
<evidence type="ECO:0000256" key="5">
    <source>
        <dbReference type="ARBA" id="ARBA00022496"/>
    </source>
</evidence>
<evidence type="ECO:0000256" key="14">
    <source>
        <dbReference type="PROSITE-ProRule" id="PRU01360"/>
    </source>
</evidence>
<feature type="domain" description="Secretin/TonB short N-terminal" evidence="17">
    <location>
        <begin position="42"/>
        <end position="92"/>
    </location>
</feature>
<dbReference type="InterPro" id="IPR012910">
    <property type="entry name" value="Plug_dom"/>
</dbReference>
<sequence length="815" mass="88838">MACLLGGLPDRALAQEPAVVRIEITATALNDALLQLGQQADMQIYFQPDLVQGLKAPSFAGSFTAQQALARLLQGSGIEAHWSGQNVTLQRSGAGSPSQLAPVTVFGNEYPLVTEGSEAYTMERVSMGKGQAVKDIPQTVTVVTRAQIDDQNLSNLTEVLDKTTGITVNKSGTLSGISHGNDSVFSSRGFTVSNIQLDGGASMDTAMSGFGSISQLDMAQFDHVEFLRGVDGLFSSTGEPGGTINLVRKRPMPEFQGNFSTTAGSWDYYRADGDVTGPLGMDGKLRGRIGLGQEDRKYFYDVANTRKTVIYGSVEADLTSRTLLTLGGSYQRSNGVLNVGGLPRYSNGRDLGLPRHTALTTDWSRSREDTKQLFAKLEHRINDDWSVSADALYLDVSRDSSIVYTYGAVDPADGTGPRWYSYPANSSMQRIALNLNLKGSFDALGRRHDLIVGADYSKADSDGVQRYSLMSGTEADVFNVNRPQQAGTTPGKDDHRKSSREALYGSLRIGLTDAAKLIVGGRYSFYEFSTHNTQWNPDGSVARTQNLGTRRENGVFTPYVGATYALTPNWNAYASYAETYNPQDTLLGGPLPGSPIDPVESKNYEIGVKGELIPDRVNASLALYRIQRTGEGVEDPRYEMEYGIATCCYVNQGKIVSQGVDLEISGELAPGWQLTAGYTYNSNADRDGDTGRYSSITPRHLFKLWSSYRLPGQLNKWRIGGGVTAQSANYVSGTASTYNPDSGKWDGNDVPFKFSQAGYALWSGRIEYQIDPRWSLALNANNLFDKRYYQTVGSSGFGNFYGEPRNFALTLRGRF</sequence>
<evidence type="ECO:0000256" key="16">
    <source>
        <dbReference type="RuleBase" id="RU003357"/>
    </source>
</evidence>
<dbReference type="EMBL" id="CP053985">
    <property type="protein sequence ID" value="QKH38203.1"/>
    <property type="molecule type" value="Genomic_DNA"/>
</dbReference>
<evidence type="ECO:0000256" key="2">
    <source>
        <dbReference type="ARBA" id="ARBA00009810"/>
    </source>
</evidence>
<dbReference type="Pfam" id="PF07660">
    <property type="entry name" value="STN"/>
    <property type="match status" value="1"/>
</dbReference>
<dbReference type="GO" id="GO:0009279">
    <property type="term" value="C:cell outer membrane"/>
    <property type="evidence" value="ECO:0007669"/>
    <property type="project" value="UniProtKB-SubCell"/>
</dbReference>
<dbReference type="InterPro" id="IPR000531">
    <property type="entry name" value="Beta-barrel_TonB"/>
</dbReference>
<feature type="short sequence motif" description="TonB C-terminal box" evidence="15">
    <location>
        <begin position="798"/>
        <end position="815"/>
    </location>
</feature>
<keyword evidence="12 18" id="KW-0675">Receptor</keyword>
<comment type="similarity">
    <text evidence="2 14 16">Belongs to the TonB-dependent receptor family.</text>
</comment>
<evidence type="ECO:0000313" key="19">
    <source>
        <dbReference type="Proteomes" id="UP000500970"/>
    </source>
</evidence>
<evidence type="ECO:0000256" key="11">
    <source>
        <dbReference type="ARBA" id="ARBA00023136"/>
    </source>
</evidence>
<proteinExistence type="inferred from homology"/>
<dbReference type="Pfam" id="PF07715">
    <property type="entry name" value="Plug"/>
    <property type="match status" value="1"/>
</dbReference>
<evidence type="ECO:0000256" key="8">
    <source>
        <dbReference type="ARBA" id="ARBA00023004"/>
    </source>
</evidence>
<name>A0A7D4ILB1_9BURK</name>
<evidence type="ECO:0000256" key="13">
    <source>
        <dbReference type="ARBA" id="ARBA00023237"/>
    </source>
</evidence>
<evidence type="ECO:0000256" key="4">
    <source>
        <dbReference type="ARBA" id="ARBA00022452"/>
    </source>
</evidence>
<evidence type="ECO:0000256" key="6">
    <source>
        <dbReference type="ARBA" id="ARBA00022692"/>
    </source>
</evidence>
<dbReference type="AlphaFoldDB" id="A0A7D4ILB1"/>
<keyword evidence="11 14" id="KW-0472">Membrane</keyword>
<dbReference type="RefSeq" id="WP_173147311.1">
    <property type="nucleotide sequence ID" value="NZ_CP053985.1"/>
</dbReference>
<dbReference type="Proteomes" id="UP000500970">
    <property type="component" value="Chromosome"/>
</dbReference>
<evidence type="ECO:0000256" key="9">
    <source>
        <dbReference type="ARBA" id="ARBA00023065"/>
    </source>
</evidence>
<evidence type="ECO:0000259" key="17">
    <source>
        <dbReference type="SMART" id="SM00965"/>
    </source>
</evidence>
<evidence type="ECO:0000256" key="12">
    <source>
        <dbReference type="ARBA" id="ARBA00023170"/>
    </source>
</evidence>
<keyword evidence="9" id="KW-0406">Ion transport</keyword>
<dbReference type="Pfam" id="PF00593">
    <property type="entry name" value="TonB_dep_Rec_b-barrel"/>
    <property type="match status" value="1"/>
</dbReference>
<dbReference type="InterPro" id="IPR036942">
    <property type="entry name" value="Beta-barrel_TonB_sf"/>
</dbReference>
<dbReference type="Gene3D" id="2.170.130.10">
    <property type="entry name" value="TonB-dependent receptor, plug domain"/>
    <property type="match status" value="1"/>
</dbReference>
<keyword evidence="13 14" id="KW-0998">Cell outer membrane</keyword>
<dbReference type="NCBIfam" id="TIGR01783">
    <property type="entry name" value="TonB-siderophor"/>
    <property type="match status" value="1"/>
</dbReference>
<dbReference type="InterPro" id="IPR011662">
    <property type="entry name" value="Secretin/TonB_short_N"/>
</dbReference>
<evidence type="ECO:0000256" key="10">
    <source>
        <dbReference type="ARBA" id="ARBA00023077"/>
    </source>
</evidence>
<dbReference type="InterPro" id="IPR039426">
    <property type="entry name" value="TonB-dep_rcpt-like"/>
</dbReference>
<dbReference type="GO" id="GO:0015344">
    <property type="term" value="F:siderophore uptake transmembrane transporter activity"/>
    <property type="evidence" value="ECO:0007669"/>
    <property type="project" value="TreeGrafter"/>
</dbReference>
<dbReference type="Gene3D" id="3.55.50.30">
    <property type="match status" value="1"/>
</dbReference>
<dbReference type="CDD" id="cd01347">
    <property type="entry name" value="ligand_gated_channel"/>
    <property type="match status" value="1"/>
</dbReference>
<dbReference type="InterPro" id="IPR010917">
    <property type="entry name" value="TonB_rcpt_CS"/>
</dbReference>
<reference evidence="18 19" key="1">
    <citation type="submission" date="2020-05" db="EMBL/GenBank/DDBJ databases">
        <title>FDA dAtabase for Regulatory Grade micrObial Sequences (FDA-ARGOS): Supporting development and validation of Infectious Disease Dx tests.</title>
        <authorList>
            <person name="Sproer C."/>
            <person name="Gronow S."/>
            <person name="Severitt S."/>
            <person name="Schroder I."/>
            <person name="Tallon L."/>
            <person name="Sadzewicz L."/>
            <person name="Zhao X."/>
            <person name="Vavikolanu K."/>
            <person name="Mehta A."/>
            <person name="Aluvathingal J."/>
            <person name="Nadendla S."/>
            <person name="Myers T."/>
            <person name="Yan Y."/>
            <person name="Sichtig H."/>
        </authorList>
    </citation>
    <scope>NUCLEOTIDE SEQUENCE [LARGE SCALE GENOMIC DNA]</scope>
    <source>
        <strain evidence="18 19">FDAARGOS_790</strain>
    </source>
</reference>
<dbReference type="InterPro" id="IPR010105">
    <property type="entry name" value="TonB_sidphr_rcpt"/>
</dbReference>
<accession>A0A7D4ILB1</accession>
<keyword evidence="8" id="KW-0408">Iron</keyword>
<dbReference type="Gene3D" id="2.40.170.20">
    <property type="entry name" value="TonB-dependent receptor, beta-barrel domain"/>
    <property type="match status" value="1"/>
</dbReference>
<keyword evidence="19" id="KW-1185">Reference proteome</keyword>
<comment type="subcellular location">
    <subcellularLocation>
        <location evidence="1 14">Cell outer membrane</location>
        <topology evidence="1 14">Multi-pass membrane protein</topology>
    </subcellularLocation>
</comment>
<dbReference type="PANTHER" id="PTHR32552">
    <property type="entry name" value="FERRICHROME IRON RECEPTOR-RELATED"/>
    <property type="match status" value="1"/>
</dbReference>
<dbReference type="PROSITE" id="PS01156">
    <property type="entry name" value="TONB_DEPENDENT_REC_2"/>
    <property type="match status" value="1"/>
</dbReference>
<dbReference type="GO" id="GO:0038023">
    <property type="term" value="F:signaling receptor activity"/>
    <property type="evidence" value="ECO:0007669"/>
    <property type="project" value="InterPro"/>
</dbReference>
<protein>
    <submittedName>
        <fullName evidence="18">TonB-dependent siderophore receptor</fullName>
    </submittedName>
</protein>
<dbReference type="PANTHER" id="PTHR32552:SF74">
    <property type="entry name" value="HYDROXAMATE SIDEROPHORE RECEPTOR FHUE"/>
    <property type="match status" value="1"/>
</dbReference>
<evidence type="ECO:0000256" key="7">
    <source>
        <dbReference type="ARBA" id="ARBA00022729"/>
    </source>
</evidence>
<dbReference type="SMART" id="SM00965">
    <property type="entry name" value="STN"/>
    <property type="match status" value="1"/>
</dbReference>
<dbReference type="KEGG" id="apes:FOC84_26030"/>
<gene>
    <name evidence="18" type="ORF">FOC84_26030</name>
</gene>
<evidence type="ECO:0000256" key="3">
    <source>
        <dbReference type="ARBA" id="ARBA00022448"/>
    </source>
</evidence>
<dbReference type="GO" id="GO:0015891">
    <property type="term" value="P:siderophore transport"/>
    <property type="evidence" value="ECO:0007669"/>
    <property type="project" value="InterPro"/>
</dbReference>